<sequence>MSSLLTDNLFGVKGYVAVVTGGGGGLGYMIAKGLVINGAKVYLVDNQRDSIDKNVTELNELGKTHGGSAQGIICDVSDKDAIQVLANDIGKHETHLDMLISNAGIRKDPPVQCDVLKASLSELQESMWSSRHPDWAESFCVNTTAHYFLSVAFLPLLEAASSLELRDGRNGRDDGRGVVVVTSSCASMHNVTNVDLTSYATTKAASDHLVRLLAAKFSRFYVRVVGINPGFVPSKMNPVGEEGNLFGALFDKVPAKRAGNEDDIAGTILYLVSRAGAYVDGISLCVDGGRILLANGQE</sequence>
<gene>
    <name evidence="4" type="ORF">FSARC_12593</name>
</gene>
<dbReference type="InterPro" id="IPR020904">
    <property type="entry name" value="Sc_DH/Rdtase_CS"/>
</dbReference>
<dbReference type="PANTHER" id="PTHR43618:SF4">
    <property type="entry name" value="SHORT CHAIN DEHYDROGENASE_REDUCTASE FAMILY (AFU_ORTHOLOGUE AFUA_7G04540)"/>
    <property type="match status" value="1"/>
</dbReference>
<accession>A0A8H4T787</accession>
<evidence type="ECO:0000256" key="2">
    <source>
        <dbReference type="ARBA" id="ARBA00022857"/>
    </source>
</evidence>
<dbReference type="PANTHER" id="PTHR43618">
    <property type="entry name" value="7-ALPHA-HYDROXYSTEROID DEHYDROGENASE"/>
    <property type="match status" value="1"/>
</dbReference>
<dbReference type="Proteomes" id="UP000622797">
    <property type="component" value="Unassembled WGS sequence"/>
</dbReference>
<evidence type="ECO:0000313" key="5">
    <source>
        <dbReference type="Proteomes" id="UP000622797"/>
    </source>
</evidence>
<reference evidence="4" key="1">
    <citation type="journal article" date="2020" name="BMC Genomics">
        <title>Correction to: Identification and distribution of gene clusters required for synthesis of sphingolipid metabolism inhibitors in diverse species of the filamentous fungus Fusarium.</title>
        <authorList>
            <person name="Kim H.S."/>
            <person name="Lohmar J.M."/>
            <person name="Busman M."/>
            <person name="Brown D.W."/>
            <person name="Naumann T.A."/>
            <person name="Divon H.H."/>
            <person name="Lysoe E."/>
            <person name="Uhlig S."/>
            <person name="Proctor R.H."/>
        </authorList>
    </citation>
    <scope>NUCLEOTIDE SEQUENCE</scope>
    <source>
        <strain evidence="4">NRRL 20472</strain>
    </source>
</reference>
<proteinExistence type="inferred from homology"/>
<dbReference type="EMBL" id="JABEXW010000873">
    <property type="protein sequence ID" value="KAF4952631.1"/>
    <property type="molecule type" value="Genomic_DNA"/>
</dbReference>
<dbReference type="PROSITE" id="PS00061">
    <property type="entry name" value="ADH_SHORT"/>
    <property type="match status" value="1"/>
</dbReference>
<dbReference type="InterPro" id="IPR036291">
    <property type="entry name" value="NAD(P)-bd_dom_sf"/>
</dbReference>
<dbReference type="Gene3D" id="3.40.50.720">
    <property type="entry name" value="NAD(P)-binding Rossmann-like Domain"/>
    <property type="match status" value="1"/>
</dbReference>
<reference evidence="4" key="2">
    <citation type="submission" date="2020-05" db="EMBL/GenBank/DDBJ databases">
        <authorList>
            <person name="Kim H.-S."/>
            <person name="Proctor R.H."/>
            <person name="Brown D.W."/>
        </authorList>
    </citation>
    <scope>NUCLEOTIDE SEQUENCE</scope>
    <source>
        <strain evidence="4">NRRL 20472</strain>
    </source>
</reference>
<organism evidence="4 5">
    <name type="scientific">Fusarium sarcochroum</name>
    <dbReference type="NCBI Taxonomy" id="1208366"/>
    <lineage>
        <taxon>Eukaryota</taxon>
        <taxon>Fungi</taxon>
        <taxon>Dikarya</taxon>
        <taxon>Ascomycota</taxon>
        <taxon>Pezizomycotina</taxon>
        <taxon>Sordariomycetes</taxon>
        <taxon>Hypocreomycetidae</taxon>
        <taxon>Hypocreales</taxon>
        <taxon>Nectriaceae</taxon>
        <taxon>Fusarium</taxon>
        <taxon>Fusarium lateritium species complex</taxon>
    </lineage>
</organism>
<dbReference type="SUPFAM" id="SSF51735">
    <property type="entry name" value="NAD(P)-binding Rossmann-fold domains"/>
    <property type="match status" value="1"/>
</dbReference>
<dbReference type="PRINTS" id="PR00081">
    <property type="entry name" value="GDHRDH"/>
</dbReference>
<dbReference type="AlphaFoldDB" id="A0A8H4T787"/>
<dbReference type="CDD" id="cd05233">
    <property type="entry name" value="SDR_c"/>
    <property type="match status" value="1"/>
</dbReference>
<evidence type="ECO:0000313" key="4">
    <source>
        <dbReference type="EMBL" id="KAF4952631.1"/>
    </source>
</evidence>
<dbReference type="Pfam" id="PF00106">
    <property type="entry name" value="adh_short"/>
    <property type="match status" value="1"/>
</dbReference>
<protein>
    <submittedName>
        <fullName evidence="4">Uncharacterized protein</fullName>
    </submittedName>
</protein>
<dbReference type="GO" id="GO:0016491">
    <property type="term" value="F:oxidoreductase activity"/>
    <property type="evidence" value="ECO:0007669"/>
    <property type="project" value="UniProtKB-KW"/>
</dbReference>
<evidence type="ECO:0000256" key="3">
    <source>
        <dbReference type="ARBA" id="ARBA00023002"/>
    </source>
</evidence>
<keyword evidence="3" id="KW-0560">Oxidoreductase</keyword>
<keyword evidence="5" id="KW-1185">Reference proteome</keyword>
<comment type="similarity">
    <text evidence="1">Belongs to the short-chain dehydrogenases/reductases (SDR) family.</text>
</comment>
<dbReference type="InterPro" id="IPR052178">
    <property type="entry name" value="Sec_Metab_Biosynth_SDR"/>
</dbReference>
<dbReference type="OrthoDB" id="2898618at2759"/>
<evidence type="ECO:0000256" key="1">
    <source>
        <dbReference type="ARBA" id="ARBA00006484"/>
    </source>
</evidence>
<keyword evidence="2" id="KW-0521">NADP</keyword>
<comment type="caution">
    <text evidence="4">The sequence shown here is derived from an EMBL/GenBank/DDBJ whole genome shotgun (WGS) entry which is preliminary data.</text>
</comment>
<dbReference type="InterPro" id="IPR002347">
    <property type="entry name" value="SDR_fam"/>
</dbReference>
<name>A0A8H4T787_9HYPO</name>